<name>A0AAE6QAQ8_EHRRU</name>
<sequence>MNKSRSCLLLGILCILFITAIAIFFSLMQQFHTDIPAIVTFNVVLFLLFLSIVITLIHLIMLDRGLSIEHVEKGVIDSPGQVAVFLPVSSREISKMDYRYNIVDLACNSILNQQDCVLTMKQNRGILPYRDLSIQLDSTQGFKLLYDIRNVDGIPSSGIYIVAKGNVQHLKSITEGCTDLKILCPVLKGKHLSLACKYVEFCDGISKYCFTKENFQEIVNKKVISSNGFEDTIYDVVAYKLLSLCPMTDLVNVENFQSTSEHYKMLLAFFSIFGSRGALGQGGLCERIHDPELEYKALCVETYILTSVTPQYDPESERKVFTMIQDTYFKCSCEVNDYNSLYENRYVGRCGEHISDLMRGRIRNERLYKYICAIASYSSIDSGMNNPTDMFIDELLHVENCAYAYDIVFSILTDDPKTVIPRLYYVNQELNDVLNLLLEGVGFYSNAILISAAREYIMQQCRPHMKLYCEREYLLDVGIIDRIVVSPSVGRNISVIHGIQVHDEHVQNACVS</sequence>
<evidence type="ECO:0000256" key="1">
    <source>
        <dbReference type="SAM" id="Phobius"/>
    </source>
</evidence>
<dbReference type="EMBL" id="CP033455">
    <property type="protein sequence ID" value="QGR03353.1"/>
    <property type="molecule type" value="Genomic_DNA"/>
</dbReference>
<dbReference type="AlphaFoldDB" id="A0AAE6QAQ8"/>
<evidence type="ECO:0000313" key="2">
    <source>
        <dbReference type="EMBL" id="QGR03353.1"/>
    </source>
</evidence>
<keyword evidence="3" id="KW-1185">Reference proteome</keyword>
<accession>A0AAE6QAQ8</accession>
<organism evidence="2 3">
    <name type="scientific">Ehrlichia ruminantium</name>
    <name type="common">heartwater rickettsia</name>
    <name type="synonym">Cowdria ruminantium</name>
    <dbReference type="NCBI Taxonomy" id="779"/>
    <lineage>
        <taxon>Bacteria</taxon>
        <taxon>Pseudomonadati</taxon>
        <taxon>Pseudomonadota</taxon>
        <taxon>Alphaproteobacteria</taxon>
        <taxon>Rickettsiales</taxon>
        <taxon>Anaplasmataceae</taxon>
        <taxon>Ehrlichia</taxon>
    </lineage>
</organism>
<dbReference type="RefSeq" id="WP_158406530.1">
    <property type="nucleotide sequence ID" value="NZ_CP033455.1"/>
</dbReference>
<keyword evidence="1" id="KW-0812">Transmembrane</keyword>
<feature type="transmembrane region" description="Helical" evidence="1">
    <location>
        <begin position="7"/>
        <end position="29"/>
    </location>
</feature>
<protein>
    <submittedName>
        <fullName evidence="2">Uncharacterized protein</fullName>
    </submittedName>
</protein>
<gene>
    <name evidence="2" type="ORF">EDL80_01970</name>
</gene>
<evidence type="ECO:0000313" key="3">
    <source>
        <dbReference type="Proteomes" id="UP000422822"/>
    </source>
</evidence>
<dbReference type="Proteomes" id="UP000422822">
    <property type="component" value="Chromosome"/>
</dbReference>
<keyword evidence="1" id="KW-0472">Membrane</keyword>
<feature type="transmembrane region" description="Helical" evidence="1">
    <location>
        <begin position="35"/>
        <end position="60"/>
    </location>
</feature>
<keyword evidence="1" id="KW-1133">Transmembrane helix</keyword>
<reference evidence="2 3" key="1">
    <citation type="submission" date="2018-10" db="EMBL/GenBank/DDBJ databases">
        <title>Propagation and draft genome sequences of three atypical Erhlichia ruminantium isolates.</title>
        <authorList>
            <person name="Liebenberg J."/>
            <person name="Steyn H."/>
            <person name="Josemans A."/>
            <person name="Zweygarth E."/>
        </authorList>
    </citation>
    <scope>NUCLEOTIDE SEQUENCE [LARGE SCALE GENOMIC DNA]</scope>
    <source>
        <strain evidence="2 3">Omatjenne</strain>
    </source>
</reference>
<proteinExistence type="predicted"/>